<dbReference type="VEuPathDB" id="FungiDB:H257_03248"/>
<dbReference type="OrthoDB" id="10268021at2759"/>
<dbReference type="GeneID" id="20805244"/>
<feature type="region of interest" description="Disordered" evidence="1">
    <location>
        <begin position="1"/>
        <end position="56"/>
    </location>
</feature>
<dbReference type="EMBL" id="KI913118">
    <property type="protein sequence ID" value="ETV85536.1"/>
    <property type="molecule type" value="Genomic_DNA"/>
</dbReference>
<feature type="compositionally biased region" description="Basic and acidic residues" evidence="1">
    <location>
        <begin position="41"/>
        <end position="50"/>
    </location>
</feature>
<organism evidence="2">
    <name type="scientific">Aphanomyces astaci</name>
    <name type="common">Crayfish plague agent</name>
    <dbReference type="NCBI Taxonomy" id="112090"/>
    <lineage>
        <taxon>Eukaryota</taxon>
        <taxon>Sar</taxon>
        <taxon>Stramenopiles</taxon>
        <taxon>Oomycota</taxon>
        <taxon>Saprolegniomycetes</taxon>
        <taxon>Saprolegniales</taxon>
        <taxon>Verrucalvaceae</taxon>
        <taxon>Aphanomyces</taxon>
    </lineage>
</organism>
<proteinExistence type="predicted"/>
<evidence type="ECO:0000313" key="2">
    <source>
        <dbReference type="EMBL" id="ETV85536.1"/>
    </source>
</evidence>
<dbReference type="AlphaFoldDB" id="W4H1S8"/>
<name>W4H1S8_APHAT</name>
<accession>W4H1S8</accession>
<dbReference type="RefSeq" id="XP_009825554.1">
    <property type="nucleotide sequence ID" value="XM_009827252.1"/>
</dbReference>
<feature type="compositionally biased region" description="Basic and acidic residues" evidence="1">
    <location>
        <begin position="1"/>
        <end position="10"/>
    </location>
</feature>
<feature type="compositionally biased region" description="Basic and acidic residues" evidence="1">
    <location>
        <begin position="20"/>
        <end position="29"/>
    </location>
</feature>
<reference evidence="2" key="1">
    <citation type="submission" date="2013-12" db="EMBL/GenBank/DDBJ databases">
        <title>The Genome Sequence of Aphanomyces astaci APO3.</title>
        <authorList>
            <consortium name="The Broad Institute Genomics Platform"/>
            <person name="Russ C."/>
            <person name="Tyler B."/>
            <person name="van West P."/>
            <person name="Dieguez-Uribeondo J."/>
            <person name="Young S.K."/>
            <person name="Zeng Q."/>
            <person name="Gargeya S."/>
            <person name="Fitzgerald M."/>
            <person name="Abouelleil A."/>
            <person name="Alvarado L."/>
            <person name="Chapman S.B."/>
            <person name="Gainer-Dewar J."/>
            <person name="Goldberg J."/>
            <person name="Griggs A."/>
            <person name="Gujja S."/>
            <person name="Hansen M."/>
            <person name="Howarth C."/>
            <person name="Imamovic A."/>
            <person name="Ireland A."/>
            <person name="Larimer J."/>
            <person name="McCowan C."/>
            <person name="Murphy C."/>
            <person name="Pearson M."/>
            <person name="Poon T.W."/>
            <person name="Priest M."/>
            <person name="Roberts A."/>
            <person name="Saif S."/>
            <person name="Shea T."/>
            <person name="Sykes S."/>
            <person name="Wortman J."/>
            <person name="Nusbaum C."/>
            <person name="Birren B."/>
        </authorList>
    </citation>
    <scope>NUCLEOTIDE SEQUENCE [LARGE SCALE GENOMIC DNA]</scope>
    <source>
        <strain evidence="2">APO3</strain>
    </source>
</reference>
<gene>
    <name evidence="2" type="ORF">H257_03248</name>
</gene>
<sequence>MEPSHAENHHQYRYGGSSKDSNDDNEQHPCHRRSGSMHRPSWHDMHHTARGDSSSTSFVMSCTWPSEDPLELMYTPSSGELWLPYHPRCSRPSQSQSDAPCFVTIDFGSMPQRVGQVDMTLSAQYVEVFAGHRTLHGDLRFAYAEPAFAMPDLGVPGRFTLDYACPDAEPFDAIAAIRSSLRKWTMCFRSILSV</sequence>
<protein>
    <submittedName>
        <fullName evidence="2">Uncharacterized protein</fullName>
    </submittedName>
</protein>
<evidence type="ECO:0000256" key="1">
    <source>
        <dbReference type="SAM" id="MobiDB-lite"/>
    </source>
</evidence>